<dbReference type="Gene3D" id="3.40.50.200">
    <property type="entry name" value="Peptidase S8/S53 domain"/>
    <property type="match status" value="1"/>
</dbReference>
<organism evidence="10 11">
    <name type="scientific">Lithohypha guttulata</name>
    <dbReference type="NCBI Taxonomy" id="1690604"/>
    <lineage>
        <taxon>Eukaryota</taxon>
        <taxon>Fungi</taxon>
        <taxon>Dikarya</taxon>
        <taxon>Ascomycota</taxon>
        <taxon>Pezizomycotina</taxon>
        <taxon>Eurotiomycetes</taxon>
        <taxon>Chaetothyriomycetidae</taxon>
        <taxon>Chaetothyriales</taxon>
        <taxon>Trichomeriaceae</taxon>
        <taxon>Lithohypha</taxon>
    </lineage>
</organism>
<evidence type="ECO:0000256" key="2">
    <source>
        <dbReference type="ARBA" id="ARBA00022670"/>
    </source>
</evidence>
<dbReference type="PANTHER" id="PTHR43806">
    <property type="entry name" value="PEPTIDASE S8"/>
    <property type="match status" value="1"/>
</dbReference>
<evidence type="ECO:0000259" key="9">
    <source>
        <dbReference type="Pfam" id="PF00082"/>
    </source>
</evidence>
<proteinExistence type="inferred from homology"/>
<dbReference type="SUPFAM" id="SSF52743">
    <property type="entry name" value="Subtilisin-like"/>
    <property type="match status" value="1"/>
</dbReference>
<keyword evidence="6" id="KW-0865">Zymogen</keyword>
<comment type="similarity">
    <text evidence="1">Belongs to the peptidase S8 family.</text>
</comment>
<keyword evidence="5" id="KW-0720">Serine protease</keyword>
<evidence type="ECO:0000256" key="8">
    <source>
        <dbReference type="SAM" id="SignalP"/>
    </source>
</evidence>
<keyword evidence="3 8" id="KW-0732">Signal</keyword>
<evidence type="ECO:0000256" key="5">
    <source>
        <dbReference type="ARBA" id="ARBA00022825"/>
    </source>
</evidence>
<dbReference type="AlphaFoldDB" id="A0AAN7T037"/>
<dbReference type="GO" id="GO:0006508">
    <property type="term" value="P:proteolysis"/>
    <property type="evidence" value="ECO:0007669"/>
    <property type="project" value="UniProtKB-KW"/>
</dbReference>
<dbReference type="PANTHER" id="PTHR43806:SF11">
    <property type="entry name" value="CEREVISIN-RELATED"/>
    <property type="match status" value="1"/>
</dbReference>
<accession>A0AAN7T037</accession>
<dbReference type="InterPro" id="IPR015500">
    <property type="entry name" value="Peptidase_S8_subtilisin-rel"/>
</dbReference>
<dbReference type="EMBL" id="JAVRRJ010000004">
    <property type="protein sequence ID" value="KAK5085398.1"/>
    <property type="molecule type" value="Genomic_DNA"/>
</dbReference>
<feature type="chain" id="PRO_5042985239" description="Peptidase S8/S53 domain-containing protein" evidence="8">
    <location>
        <begin position="25"/>
        <end position="464"/>
    </location>
</feature>
<dbReference type="PRINTS" id="PR00723">
    <property type="entry name" value="SUBTILISIN"/>
</dbReference>
<evidence type="ECO:0000313" key="10">
    <source>
        <dbReference type="EMBL" id="KAK5085398.1"/>
    </source>
</evidence>
<evidence type="ECO:0000256" key="3">
    <source>
        <dbReference type="ARBA" id="ARBA00022729"/>
    </source>
</evidence>
<feature type="domain" description="Peptidase S8/S53" evidence="9">
    <location>
        <begin position="176"/>
        <end position="428"/>
    </location>
</feature>
<keyword evidence="2" id="KW-0645">Protease</keyword>
<keyword evidence="11" id="KW-1185">Reference proteome</keyword>
<comment type="caution">
    <text evidence="10">The sequence shown here is derived from an EMBL/GenBank/DDBJ whole genome shotgun (WGS) entry which is preliminary data.</text>
</comment>
<evidence type="ECO:0000256" key="7">
    <source>
        <dbReference type="SAM" id="MobiDB-lite"/>
    </source>
</evidence>
<evidence type="ECO:0000256" key="4">
    <source>
        <dbReference type="ARBA" id="ARBA00022801"/>
    </source>
</evidence>
<evidence type="ECO:0000313" key="11">
    <source>
        <dbReference type="Proteomes" id="UP001309876"/>
    </source>
</evidence>
<evidence type="ECO:0000256" key="1">
    <source>
        <dbReference type="ARBA" id="ARBA00011073"/>
    </source>
</evidence>
<dbReference type="Proteomes" id="UP001309876">
    <property type="component" value="Unassembled WGS sequence"/>
</dbReference>
<reference evidence="10 11" key="1">
    <citation type="submission" date="2023-08" db="EMBL/GenBank/DDBJ databases">
        <title>Black Yeasts Isolated from many extreme environments.</title>
        <authorList>
            <person name="Coleine C."/>
            <person name="Stajich J.E."/>
            <person name="Selbmann L."/>
        </authorList>
    </citation>
    <scope>NUCLEOTIDE SEQUENCE [LARGE SCALE GENOMIC DNA]</scope>
    <source>
        <strain evidence="10 11">CCFEE 5910</strain>
    </source>
</reference>
<protein>
    <recommendedName>
        <fullName evidence="9">Peptidase S8/S53 domain-containing protein</fullName>
    </recommendedName>
</protein>
<name>A0AAN7T037_9EURO</name>
<feature type="region of interest" description="Disordered" evidence="7">
    <location>
        <begin position="383"/>
        <end position="412"/>
    </location>
</feature>
<keyword evidence="4" id="KW-0378">Hydrolase</keyword>
<dbReference type="InterPro" id="IPR000209">
    <property type="entry name" value="Peptidase_S8/S53_dom"/>
</dbReference>
<evidence type="ECO:0000256" key="6">
    <source>
        <dbReference type="ARBA" id="ARBA00023145"/>
    </source>
</evidence>
<dbReference type="Pfam" id="PF00082">
    <property type="entry name" value="Peptidase_S8"/>
    <property type="match status" value="1"/>
</dbReference>
<dbReference type="GO" id="GO:0004252">
    <property type="term" value="F:serine-type endopeptidase activity"/>
    <property type="evidence" value="ECO:0007669"/>
    <property type="project" value="InterPro"/>
</dbReference>
<dbReference type="InterPro" id="IPR050131">
    <property type="entry name" value="Peptidase_S8_subtilisin-like"/>
</dbReference>
<sequence length="464" mass="51374">MAIMGVATLISVFVFFSFTKIVFAGEEWFVFYPDVFADNYNRDWGDGQPSTNAEFEEILASDAVASTMYASKSNVLESTWFWTAKVEEETVTTKYFQFNLLRGIAIHPEDDRVSSGPSYPWTPPKKNRPSKTTRWAKRAIQDQQDNAPRQLKFLSMTEDQHNDLDHAEYKYAHEPGKYVRVYVVDHGINPNSVAFIGRRVEWIFSEPFSNHQQVDTDLDEDKSEYGHGTCMADLAVGKINGVAKDAEITAVQEDTRTGIAHTFPMEHMIDGMSKALDDIVMRAGPSVVLMAFDFRTEDNEPFRIFDDAFSQILAKMDQIGVSLVTSVPSVLICPGPPCSYGNPGSRNYIPDLITVGEGNILDGAYGTENPSVRTPWTTLYAPGSDSDENGEGPGILCADPKDNNANNDWHQSGTSHASALVAGLMAYYRGLGLDKTAARQTLLGNTYARVSDGPLMPWNGYTGS</sequence>
<feature type="compositionally biased region" description="Polar residues" evidence="7">
    <location>
        <begin position="403"/>
        <end position="412"/>
    </location>
</feature>
<dbReference type="InterPro" id="IPR036852">
    <property type="entry name" value="Peptidase_S8/S53_dom_sf"/>
</dbReference>
<feature type="region of interest" description="Disordered" evidence="7">
    <location>
        <begin position="111"/>
        <end position="133"/>
    </location>
</feature>
<gene>
    <name evidence="10" type="ORF">LTR05_004683</name>
</gene>
<feature type="signal peptide" evidence="8">
    <location>
        <begin position="1"/>
        <end position="24"/>
    </location>
</feature>